<dbReference type="InterPro" id="IPR001478">
    <property type="entry name" value="PDZ"/>
</dbReference>
<dbReference type="RefSeq" id="WP_188910457.1">
    <property type="nucleotide sequence ID" value="NZ_BMMF01000003.1"/>
</dbReference>
<keyword evidence="4" id="KW-0645">Protease</keyword>
<dbReference type="Pfam" id="PF17820">
    <property type="entry name" value="PDZ_6"/>
    <property type="match status" value="1"/>
</dbReference>
<dbReference type="NCBIfam" id="TIGR00054">
    <property type="entry name" value="RIP metalloprotease RseP"/>
    <property type="match status" value="1"/>
</dbReference>
<dbReference type="EC" id="3.4.24.-" evidence="11"/>
<dbReference type="InterPro" id="IPR036034">
    <property type="entry name" value="PDZ_sf"/>
</dbReference>
<dbReference type="InterPro" id="IPR041489">
    <property type="entry name" value="PDZ_6"/>
</dbReference>
<dbReference type="CDD" id="cd06163">
    <property type="entry name" value="S2P-M50_PDZ_RseP-like"/>
    <property type="match status" value="1"/>
</dbReference>
<evidence type="ECO:0000256" key="9">
    <source>
        <dbReference type="ARBA" id="ARBA00023049"/>
    </source>
</evidence>
<keyword evidence="14" id="KW-1185">Reference proteome</keyword>
<dbReference type="Proteomes" id="UP000600449">
    <property type="component" value="Unassembled WGS sequence"/>
</dbReference>
<dbReference type="EMBL" id="BMMF01000003">
    <property type="protein sequence ID" value="GGK26430.1"/>
    <property type="molecule type" value="Genomic_DNA"/>
</dbReference>
<feature type="transmembrane region" description="Helical" evidence="11">
    <location>
        <begin position="305"/>
        <end position="327"/>
    </location>
</feature>
<dbReference type="InterPro" id="IPR004387">
    <property type="entry name" value="Pept_M50_Zn"/>
</dbReference>
<feature type="transmembrane region" description="Helical" evidence="11">
    <location>
        <begin position="119"/>
        <end position="143"/>
    </location>
</feature>
<gene>
    <name evidence="13" type="ORF">GCM10011322_11030</name>
</gene>
<feature type="transmembrane region" description="Helical" evidence="11">
    <location>
        <begin position="6"/>
        <end position="32"/>
    </location>
</feature>
<dbReference type="Gene3D" id="2.30.42.10">
    <property type="match status" value="1"/>
</dbReference>
<sequence length="388" mass="41567">MEFLGAIGGGAIDILFGYLVPFIFVLAIVVFVHEMGHFLVGRWCGVGVQAFSIGFGPELIGWNDRRGTRWKVCAVPLGGYVKFFGDAGAASTPDNSGLSQMSEAEKALSFHHKPVAQRAAIVAAGPIANFILAILVFAAVFWANGRTVLAPQVDVVLENSAAERAGFQSGDLIVEIDGRSIVSFNDMQRIVSSSAEDRLAIVVERAGERVTLEATPERRVAETAFGAQRIGMLGIQAANTPDAIRHIEYGPIEAIGLGAYESYFVVERTFDYLGQLITGRESADQLSGPIRIAKVSGEVAEAGGIVSLITLMAVLSVSIGLINLFPVPMLDGGHLMFYAVEAVRGRPLSENAQEIGFRIGFALVIFLMLFATWNDIVHLIDPLTPDGT</sequence>
<dbReference type="AlphaFoldDB" id="A0A917Q4T7"/>
<evidence type="ECO:0000256" key="2">
    <source>
        <dbReference type="ARBA" id="ARBA00004141"/>
    </source>
</evidence>
<evidence type="ECO:0000256" key="1">
    <source>
        <dbReference type="ARBA" id="ARBA00001947"/>
    </source>
</evidence>
<keyword evidence="7 11" id="KW-0862">Zinc</keyword>
<dbReference type="PANTHER" id="PTHR42837:SF2">
    <property type="entry name" value="MEMBRANE METALLOPROTEASE ARASP2, CHLOROPLASTIC-RELATED"/>
    <property type="match status" value="1"/>
</dbReference>
<feature type="transmembrane region" description="Helical" evidence="11">
    <location>
        <begin position="355"/>
        <end position="373"/>
    </location>
</feature>
<dbReference type="SUPFAM" id="SSF50156">
    <property type="entry name" value="PDZ domain-like"/>
    <property type="match status" value="1"/>
</dbReference>
<dbReference type="Pfam" id="PF02163">
    <property type="entry name" value="Peptidase_M50"/>
    <property type="match status" value="1"/>
</dbReference>
<keyword evidence="11" id="KW-0479">Metal-binding</keyword>
<keyword evidence="6 11" id="KW-0378">Hydrolase</keyword>
<feature type="domain" description="PDZ" evidence="12">
    <location>
        <begin position="153"/>
        <end position="218"/>
    </location>
</feature>
<evidence type="ECO:0000256" key="5">
    <source>
        <dbReference type="ARBA" id="ARBA00022692"/>
    </source>
</evidence>
<evidence type="ECO:0000313" key="14">
    <source>
        <dbReference type="Proteomes" id="UP000600449"/>
    </source>
</evidence>
<dbReference type="PANTHER" id="PTHR42837">
    <property type="entry name" value="REGULATOR OF SIGMA-E PROTEASE RSEP"/>
    <property type="match status" value="1"/>
</dbReference>
<name>A0A917Q4T7_9HYPH</name>
<evidence type="ECO:0000313" key="13">
    <source>
        <dbReference type="EMBL" id="GGK26430.1"/>
    </source>
</evidence>
<evidence type="ECO:0000256" key="11">
    <source>
        <dbReference type="RuleBase" id="RU362031"/>
    </source>
</evidence>
<keyword evidence="8 11" id="KW-1133">Transmembrane helix</keyword>
<keyword evidence="5 11" id="KW-0812">Transmembrane</keyword>
<evidence type="ECO:0000256" key="8">
    <source>
        <dbReference type="ARBA" id="ARBA00022989"/>
    </source>
</evidence>
<dbReference type="CDD" id="cd23081">
    <property type="entry name" value="cpPDZ_EcRseP-like"/>
    <property type="match status" value="1"/>
</dbReference>
<dbReference type="GO" id="GO:0046872">
    <property type="term" value="F:metal ion binding"/>
    <property type="evidence" value="ECO:0007669"/>
    <property type="project" value="UniProtKB-KW"/>
</dbReference>
<evidence type="ECO:0000259" key="12">
    <source>
        <dbReference type="PROSITE" id="PS50106"/>
    </source>
</evidence>
<accession>A0A917Q4T7</accession>
<dbReference type="GO" id="GO:0006508">
    <property type="term" value="P:proteolysis"/>
    <property type="evidence" value="ECO:0007669"/>
    <property type="project" value="UniProtKB-KW"/>
</dbReference>
<comment type="caution">
    <text evidence="13">The sequence shown here is derived from an EMBL/GenBank/DDBJ whole genome shotgun (WGS) entry which is preliminary data.</text>
</comment>
<dbReference type="GO" id="GO:0016020">
    <property type="term" value="C:membrane"/>
    <property type="evidence" value="ECO:0007669"/>
    <property type="project" value="UniProtKB-SubCell"/>
</dbReference>
<comment type="subcellular location">
    <subcellularLocation>
        <location evidence="2">Membrane</location>
        <topology evidence="2">Multi-pass membrane protein</topology>
    </subcellularLocation>
</comment>
<comment type="cofactor">
    <cofactor evidence="1 11">
        <name>Zn(2+)</name>
        <dbReference type="ChEBI" id="CHEBI:29105"/>
    </cofactor>
</comment>
<organism evidence="13 14">
    <name type="scientific">Salinarimonas ramus</name>
    <dbReference type="NCBI Taxonomy" id="690164"/>
    <lineage>
        <taxon>Bacteria</taxon>
        <taxon>Pseudomonadati</taxon>
        <taxon>Pseudomonadota</taxon>
        <taxon>Alphaproteobacteria</taxon>
        <taxon>Hyphomicrobiales</taxon>
        <taxon>Salinarimonadaceae</taxon>
        <taxon>Salinarimonas</taxon>
    </lineage>
</organism>
<proteinExistence type="inferred from homology"/>
<dbReference type="SMART" id="SM00228">
    <property type="entry name" value="PDZ"/>
    <property type="match status" value="1"/>
</dbReference>
<evidence type="ECO:0000256" key="3">
    <source>
        <dbReference type="ARBA" id="ARBA00007931"/>
    </source>
</evidence>
<keyword evidence="9 11" id="KW-0482">Metalloprotease</keyword>
<reference evidence="13 14" key="1">
    <citation type="journal article" date="2014" name="Int. J. Syst. Evol. Microbiol.">
        <title>Complete genome sequence of Corynebacterium casei LMG S-19264T (=DSM 44701T), isolated from a smear-ripened cheese.</title>
        <authorList>
            <consortium name="US DOE Joint Genome Institute (JGI-PGF)"/>
            <person name="Walter F."/>
            <person name="Albersmeier A."/>
            <person name="Kalinowski J."/>
            <person name="Ruckert C."/>
        </authorList>
    </citation>
    <scope>NUCLEOTIDE SEQUENCE [LARGE SCALE GENOMIC DNA]</scope>
    <source>
        <strain evidence="13 14">CGMCC 1.9161</strain>
    </source>
</reference>
<evidence type="ECO:0000256" key="10">
    <source>
        <dbReference type="ARBA" id="ARBA00023136"/>
    </source>
</evidence>
<dbReference type="PROSITE" id="PS50106">
    <property type="entry name" value="PDZ"/>
    <property type="match status" value="1"/>
</dbReference>
<dbReference type="GO" id="GO:0004222">
    <property type="term" value="F:metalloendopeptidase activity"/>
    <property type="evidence" value="ECO:0007669"/>
    <property type="project" value="InterPro"/>
</dbReference>
<comment type="similarity">
    <text evidence="3 11">Belongs to the peptidase M50B family.</text>
</comment>
<evidence type="ECO:0000256" key="6">
    <source>
        <dbReference type="ARBA" id="ARBA00022801"/>
    </source>
</evidence>
<keyword evidence="10 11" id="KW-0472">Membrane</keyword>
<dbReference type="InterPro" id="IPR008915">
    <property type="entry name" value="Peptidase_M50"/>
</dbReference>
<evidence type="ECO:0000256" key="7">
    <source>
        <dbReference type="ARBA" id="ARBA00022833"/>
    </source>
</evidence>
<evidence type="ECO:0000256" key="4">
    <source>
        <dbReference type="ARBA" id="ARBA00022670"/>
    </source>
</evidence>
<protein>
    <recommendedName>
        <fullName evidence="11">Zinc metalloprotease</fullName>
        <ecNumber evidence="11">3.4.24.-</ecNumber>
    </recommendedName>
</protein>